<dbReference type="PANTHER" id="PTHR44943">
    <property type="entry name" value="CELLULOSE SYNTHASE OPERON PROTEIN C"/>
    <property type="match status" value="1"/>
</dbReference>
<dbReference type="OrthoDB" id="5338908at2"/>
<dbReference type="PANTHER" id="PTHR44943:SF9">
    <property type="entry name" value="TPR-REPEAT-CONTAINING PROTEIN"/>
    <property type="match status" value="1"/>
</dbReference>
<evidence type="ECO:0000313" key="7">
    <source>
        <dbReference type="EMBL" id="QAZ69299.1"/>
    </source>
</evidence>
<feature type="repeat" description="TPR" evidence="4">
    <location>
        <begin position="121"/>
        <end position="154"/>
    </location>
</feature>
<keyword evidence="6" id="KW-1133">Transmembrane helix</keyword>
<dbReference type="Gene3D" id="1.25.40.10">
    <property type="entry name" value="Tetratricopeptide repeat domain"/>
    <property type="match status" value="1"/>
</dbReference>
<dbReference type="AlphaFoldDB" id="A0A4P6I5E7"/>
<dbReference type="PROSITE" id="PS50293">
    <property type="entry name" value="TPR_REGION"/>
    <property type="match status" value="2"/>
</dbReference>
<reference evidence="7 8" key="1">
    <citation type="submission" date="2018-02" db="EMBL/GenBank/DDBJ databases">
        <title>Genome sequence of Desulfovibrio carbinolicus DSM 3852.</title>
        <authorList>
            <person name="Wilbanks E."/>
            <person name="Skennerton C.T."/>
            <person name="Orphan V.J."/>
        </authorList>
    </citation>
    <scope>NUCLEOTIDE SEQUENCE [LARGE SCALE GENOMIC DNA]</scope>
    <source>
        <strain evidence="7 8">DSM 3852</strain>
    </source>
</reference>
<keyword evidence="6" id="KW-0812">Transmembrane</keyword>
<feature type="region of interest" description="Disordered" evidence="5">
    <location>
        <begin position="40"/>
        <end position="64"/>
    </location>
</feature>
<dbReference type="Pfam" id="PF13424">
    <property type="entry name" value="TPR_12"/>
    <property type="match status" value="1"/>
</dbReference>
<feature type="repeat" description="TPR" evidence="4">
    <location>
        <begin position="87"/>
        <end position="120"/>
    </location>
</feature>
<keyword evidence="1" id="KW-0677">Repeat</keyword>
<name>A0A4P6I5E7_9BACT</name>
<proteinExistence type="predicted"/>
<dbReference type="InterPro" id="IPR019734">
    <property type="entry name" value="TPR_rpt"/>
</dbReference>
<dbReference type="InterPro" id="IPR051685">
    <property type="entry name" value="Ycf3/AcsC/BcsC/TPR_MFPF"/>
</dbReference>
<dbReference type="Proteomes" id="UP000293296">
    <property type="component" value="Chromosome"/>
</dbReference>
<organism evidence="7 8">
    <name type="scientific">Solidesulfovibrio carbinolicus</name>
    <dbReference type="NCBI Taxonomy" id="296842"/>
    <lineage>
        <taxon>Bacteria</taxon>
        <taxon>Pseudomonadati</taxon>
        <taxon>Thermodesulfobacteriota</taxon>
        <taxon>Desulfovibrionia</taxon>
        <taxon>Desulfovibrionales</taxon>
        <taxon>Desulfovibrionaceae</taxon>
        <taxon>Solidesulfovibrio</taxon>
    </lineage>
</organism>
<keyword evidence="3" id="KW-0793">Thylakoid</keyword>
<protein>
    <submittedName>
        <fullName evidence="7">Cytochrome C biosynthesis protein</fullName>
    </submittedName>
</protein>
<evidence type="ECO:0000256" key="2">
    <source>
        <dbReference type="ARBA" id="ARBA00022803"/>
    </source>
</evidence>
<dbReference type="EMBL" id="CP026538">
    <property type="protein sequence ID" value="QAZ69299.1"/>
    <property type="molecule type" value="Genomic_DNA"/>
</dbReference>
<gene>
    <name evidence="7" type="ORF">C3Y92_19465</name>
</gene>
<dbReference type="InterPro" id="IPR011990">
    <property type="entry name" value="TPR-like_helical_dom_sf"/>
</dbReference>
<evidence type="ECO:0000256" key="4">
    <source>
        <dbReference type="PROSITE-ProRule" id="PRU00339"/>
    </source>
</evidence>
<feature type="transmembrane region" description="Helical" evidence="6">
    <location>
        <begin position="15"/>
        <end position="34"/>
    </location>
</feature>
<evidence type="ECO:0000256" key="6">
    <source>
        <dbReference type="SAM" id="Phobius"/>
    </source>
</evidence>
<keyword evidence="2 4" id="KW-0802">TPR repeat</keyword>
<dbReference type="PROSITE" id="PS50005">
    <property type="entry name" value="TPR"/>
    <property type="match status" value="2"/>
</dbReference>
<dbReference type="SMART" id="SM00028">
    <property type="entry name" value="TPR"/>
    <property type="match status" value="2"/>
</dbReference>
<sequence length="206" mass="21764">MGTKTSGEATVGRSAALLGAGLALLAGIFLGFTIRGMMDSPSKGSAPAAQQQMPPPQAQQQAQPVAPALLDRIKALEKQTQLEPANVAAWTELGNLYFDTDQPEKAIPAYEKSLTLEPGNPDVLTDLGVMYRHVNKFDKALECFNKALAINAAHVIASYNKSIVLEHDKNDRAGAVAALKALAAKNPQAVLPGNKPVAQAIQELSQ</sequence>
<dbReference type="KEGG" id="dcb:C3Y92_19465"/>
<evidence type="ECO:0000256" key="3">
    <source>
        <dbReference type="ARBA" id="ARBA00023078"/>
    </source>
</evidence>
<dbReference type="RefSeq" id="WP_129355560.1">
    <property type="nucleotide sequence ID" value="NZ_CP026538.1"/>
</dbReference>
<evidence type="ECO:0000256" key="5">
    <source>
        <dbReference type="SAM" id="MobiDB-lite"/>
    </source>
</evidence>
<keyword evidence="6" id="KW-0472">Membrane</keyword>
<accession>A0A4P6I5E7</accession>
<evidence type="ECO:0000256" key="1">
    <source>
        <dbReference type="ARBA" id="ARBA00022737"/>
    </source>
</evidence>
<dbReference type="SUPFAM" id="SSF48452">
    <property type="entry name" value="TPR-like"/>
    <property type="match status" value="1"/>
</dbReference>
<evidence type="ECO:0000313" key="8">
    <source>
        <dbReference type="Proteomes" id="UP000293296"/>
    </source>
</evidence>
<keyword evidence="8" id="KW-1185">Reference proteome</keyword>
<feature type="compositionally biased region" description="Low complexity" evidence="5">
    <location>
        <begin position="46"/>
        <end position="64"/>
    </location>
</feature>